<dbReference type="Pfam" id="PF01370">
    <property type="entry name" value="Epimerase"/>
    <property type="match status" value="1"/>
</dbReference>
<proteinExistence type="predicted"/>
<accession>A0ABV7WJ19</accession>
<dbReference type="InterPro" id="IPR001509">
    <property type="entry name" value="Epimerase_deHydtase"/>
</dbReference>
<dbReference type="Gene3D" id="3.40.50.720">
    <property type="entry name" value="NAD(P)-binding Rossmann-like Domain"/>
    <property type="match status" value="1"/>
</dbReference>
<evidence type="ECO:0000259" key="1">
    <source>
        <dbReference type="Pfam" id="PF01370"/>
    </source>
</evidence>
<evidence type="ECO:0000313" key="2">
    <source>
        <dbReference type="EMBL" id="MFC3689834.1"/>
    </source>
</evidence>
<feature type="domain" description="NAD-dependent epimerase/dehydratase" evidence="1">
    <location>
        <begin position="3"/>
        <end position="232"/>
    </location>
</feature>
<dbReference type="PANTHER" id="PTHR48079">
    <property type="entry name" value="PROTEIN YEEZ"/>
    <property type="match status" value="1"/>
</dbReference>
<dbReference type="Proteomes" id="UP001595685">
    <property type="component" value="Unassembled WGS sequence"/>
</dbReference>
<reference evidence="3" key="1">
    <citation type="journal article" date="2019" name="Int. J. Syst. Evol. Microbiol.">
        <title>The Global Catalogue of Microorganisms (GCM) 10K type strain sequencing project: providing services to taxonomists for standard genome sequencing and annotation.</title>
        <authorList>
            <consortium name="The Broad Institute Genomics Platform"/>
            <consortium name="The Broad Institute Genome Sequencing Center for Infectious Disease"/>
            <person name="Wu L."/>
            <person name="Ma J."/>
        </authorList>
    </citation>
    <scope>NUCLEOTIDE SEQUENCE [LARGE SCALE GENOMIC DNA]</scope>
    <source>
        <strain evidence="3">NCAIM B.02333</strain>
    </source>
</reference>
<sequence length="341" mass="36468">MRILITGPTGNVGSALVRALLADTEVDEVVGVARRLPDTSVAPWSEVTWVQADLSEPSSLPVLTEAARGCDVVVHLAWALTPTRDIGLLERVNVAGTARVVEATLAAGVPHLVHTSSVGAYSPGPKDRRVDESWPTGGISGSWYSVQKAACERLLDDVERAGRSLTITRVRPAPVVQRGAGAELGRYGLGQLVPRWAVGRLTPPLVPLPREMRTQVVHSEDLAEAFRLAVHARPVGGLNVAGEPVLGPDDLARAVGARKSFPVHPGLLRGAMDLSWHLRLQPLDPGWFDLGRWTPLMDTTRLVSELGWTPLHRGDDALAEGVTGIRDAAGDESSPLLRPGR</sequence>
<dbReference type="InterPro" id="IPR051783">
    <property type="entry name" value="NAD(P)-dependent_oxidoreduct"/>
</dbReference>
<dbReference type="RefSeq" id="WP_340295566.1">
    <property type="nucleotide sequence ID" value="NZ_JBBEOI010000261.1"/>
</dbReference>
<keyword evidence="3" id="KW-1185">Reference proteome</keyword>
<comment type="caution">
    <text evidence="2">The sequence shown here is derived from an EMBL/GenBank/DDBJ whole genome shotgun (WGS) entry which is preliminary data.</text>
</comment>
<dbReference type="EMBL" id="JBHRWW010000013">
    <property type="protein sequence ID" value="MFC3689834.1"/>
    <property type="molecule type" value="Genomic_DNA"/>
</dbReference>
<dbReference type="SUPFAM" id="SSF51735">
    <property type="entry name" value="NAD(P)-binding Rossmann-fold domains"/>
    <property type="match status" value="1"/>
</dbReference>
<dbReference type="InterPro" id="IPR036291">
    <property type="entry name" value="NAD(P)-bd_dom_sf"/>
</dbReference>
<gene>
    <name evidence="2" type="ORF">ACFOLH_15905</name>
</gene>
<evidence type="ECO:0000313" key="3">
    <source>
        <dbReference type="Proteomes" id="UP001595685"/>
    </source>
</evidence>
<name>A0ABV7WJ19_9MICO</name>
<dbReference type="PANTHER" id="PTHR48079:SF6">
    <property type="entry name" value="NAD(P)-BINDING DOMAIN-CONTAINING PROTEIN-RELATED"/>
    <property type="match status" value="1"/>
</dbReference>
<organism evidence="2 3">
    <name type="scientific">Aquipuribacter hungaricus</name>
    <dbReference type="NCBI Taxonomy" id="545624"/>
    <lineage>
        <taxon>Bacteria</taxon>
        <taxon>Bacillati</taxon>
        <taxon>Actinomycetota</taxon>
        <taxon>Actinomycetes</taxon>
        <taxon>Micrococcales</taxon>
        <taxon>Intrasporangiaceae</taxon>
        <taxon>Aquipuribacter</taxon>
    </lineage>
</organism>
<protein>
    <submittedName>
        <fullName evidence="2">NAD-dependent epimerase/dehydratase family protein</fullName>
    </submittedName>
</protein>